<reference evidence="1" key="2">
    <citation type="journal article" date="2015" name="Fish Shellfish Immunol.">
        <title>Early steps in the European eel (Anguilla anguilla)-Vibrio vulnificus interaction in the gills: Role of the RtxA13 toxin.</title>
        <authorList>
            <person name="Callol A."/>
            <person name="Pajuelo D."/>
            <person name="Ebbesson L."/>
            <person name="Teles M."/>
            <person name="MacKenzie S."/>
            <person name="Amaro C."/>
        </authorList>
    </citation>
    <scope>NUCLEOTIDE SEQUENCE</scope>
</reference>
<reference evidence="1" key="1">
    <citation type="submission" date="2014-11" db="EMBL/GenBank/DDBJ databases">
        <authorList>
            <person name="Amaro Gonzalez C."/>
        </authorList>
    </citation>
    <scope>NUCLEOTIDE SEQUENCE</scope>
</reference>
<sequence>MPSAGAVEYCKFTELSLIPGHSSPATRCFANEDIGMQSC</sequence>
<organism evidence="1">
    <name type="scientific">Anguilla anguilla</name>
    <name type="common">European freshwater eel</name>
    <name type="synonym">Muraena anguilla</name>
    <dbReference type="NCBI Taxonomy" id="7936"/>
    <lineage>
        <taxon>Eukaryota</taxon>
        <taxon>Metazoa</taxon>
        <taxon>Chordata</taxon>
        <taxon>Craniata</taxon>
        <taxon>Vertebrata</taxon>
        <taxon>Euteleostomi</taxon>
        <taxon>Actinopterygii</taxon>
        <taxon>Neopterygii</taxon>
        <taxon>Teleostei</taxon>
        <taxon>Anguilliformes</taxon>
        <taxon>Anguillidae</taxon>
        <taxon>Anguilla</taxon>
    </lineage>
</organism>
<protein>
    <submittedName>
        <fullName evidence="1">Uncharacterized protein</fullName>
    </submittedName>
</protein>
<accession>A0A0E9UG83</accession>
<dbReference type="EMBL" id="GBXM01044337">
    <property type="protein sequence ID" value="JAH64240.1"/>
    <property type="molecule type" value="Transcribed_RNA"/>
</dbReference>
<dbReference type="AlphaFoldDB" id="A0A0E9UG83"/>
<name>A0A0E9UG83_ANGAN</name>
<evidence type="ECO:0000313" key="1">
    <source>
        <dbReference type="EMBL" id="JAH64240.1"/>
    </source>
</evidence>
<proteinExistence type="predicted"/>